<dbReference type="EMBL" id="GEGO01004991">
    <property type="protein sequence ID" value="JAR90413.1"/>
    <property type="molecule type" value="Transcribed_RNA"/>
</dbReference>
<keyword evidence="1" id="KW-0732">Signal</keyword>
<name>A0A147BI00_IXORI</name>
<evidence type="ECO:0000313" key="2">
    <source>
        <dbReference type="EMBL" id="JAR90413.1"/>
    </source>
</evidence>
<accession>A0A147BI00</accession>
<dbReference type="AlphaFoldDB" id="A0A147BI00"/>
<reference evidence="2" key="1">
    <citation type="journal article" date="2018" name="PLoS Negl. Trop. Dis.">
        <title>Sialome diversity of ticks revealed by RNAseq of single tick salivary glands.</title>
        <authorList>
            <person name="Perner J."/>
            <person name="Kropackova S."/>
            <person name="Kopacek P."/>
            <person name="Ribeiro J.M."/>
        </authorList>
    </citation>
    <scope>NUCLEOTIDE SEQUENCE</scope>
    <source>
        <strain evidence="2">Siblings of single egg batch collected in Ceske Budejovice</strain>
        <tissue evidence="2">Salivary glands</tissue>
    </source>
</reference>
<feature type="signal peptide" evidence="1">
    <location>
        <begin position="1"/>
        <end position="32"/>
    </location>
</feature>
<sequence length="75" mass="7917">MGSDIPRNMKSSALLTLTGVVLLVLLASPIEARCPSTRGVGSDCSFSRCTPRQCASRGLECCRKPCGGTWCVRGV</sequence>
<evidence type="ECO:0000256" key="1">
    <source>
        <dbReference type="SAM" id="SignalP"/>
    </source>
</evidence>
<feature type="chain" id="PRO_5007542387" evidence="1">
    <location>
        <begin position="33"/>
        <end position="75"/>
    </location>
</feature>
<organism evidence="2">
    <name type="scientific">Ixodes ricinus</name>
    <name type="common">Common tick</name>
    <name type="synonym">Acarus ricinus</name>
    <dbReference type="NCBI Taxonomy" id="34613"/>
    <lineage>
        <taxon>Eukaryota</taxon>
        <taxon>Metazoa</taxon>
        <taxon>Ecdysozoa</taxon>
        <taxon>Arthropoda</taxon>
        <taxon>Chelicerata</taxon>
        <taxon>Arachnida</taxon>
        <taxon>Acari</taxon>
        <taxon>Parasitiformes</taxon>
        <taxon>Ixodida</taxon>
        <taxon>Ixodoidea</taxon>
        <taxon>Ixodidae</taxon>
        <taxon>Ixodinae</taxon>
        <taxon>Ixodes</taxon>
    </lineage>
</organism>
<proteinExistence type="predicted"/>
<protein>
    <submittedName>
        <fullName evidence="2">Putative secreted salivary gland peptide</fullName>
    </submittedName>
</protein>